<keyword evidence="2" id="KW-1185">Reference proteome</keyword>
<gene>
    <name evidence="1" type="ORF">E3U43_020707</name>
</gene>
<evidence type="ECO:0000313" key="1">
    <source>
        <dbReference type="EMBL" id="TMS02727.1"/>
    </source>
</evidence>
<evidence type="ECO:0000313" key="2">
    <source>
        <dbReference type="Proteomes" id="UP000793456"/>
    </source>
</evidence>
<feature type="non-terminal residue" evidence="1">
    <location>
        <position position="60"/>
    </location>
</feature>
<name>A0ACD3Q6G5_LARCR</name>
<dbReference type="Proteomes" id="UP000793456">
    <property type="component" value="Chromosome XXIII"/>
</dbReference>
<comment type="caution">
    <text evidence="1">The sequence shown here is derived from an EMBL/GenBank/DDBJ whole genome shotgun (WGS) entry which is preliminary data.</text>
</comment>
<feature type="non-terminal residue" evidence="1">
    <location>
        <position position="1"/>
    </location>
</feature>
<reference evidence="1" key="1">
    <citation type="submission" date="2018-11" db="EMBL/GenBank/DDBJ databases">
        <title>The sequence and de novo assembly of Larimichthys crocea genome using PacBio and Hi-C technologies.</title>
        <authorList>
            <person name="Xu P."/>
            <person name="Chen B."/>
            <person name="Zhou Z."/>
            <person name="Ke Q."/>
            <person name="Wu Y."/>
            <person name="Bai H."/>
            <person name="Pu F."/>
        </authorList>
    </citation>
    <scope>NUCLEOTIDE SEQUENCE</scope>
    <source>
        <tissue evidence="1">Muscle</tissue>
    </source>
</reference>
<sequence length="60" mass="6048">PAQTASTSLQNHDPGSNLSEDSSTDESRASSALSVPSSARALSGLVEPLDISVLGHALES</sequence>
<dbReference type="EMBL" id="CM011696">
    <property type="protein sequence ID" value="TMS02727.1"/>
    <property type="molecule type" value="Genomic_DNA"/>
</dbReference>
<organism evidence="1 2">
    <name type="scientific">Larimichthys crocea</name>
    <name type="common">Large yellow croaker</name>
    <name type="synonym">Pseudosciaena crocea</name>
    <dbReference type="NCBI Taxonomy" id="215358"/>
    <lineage>
        <taxon>Eukaryota</taxon>
        <taxon>Metazoa</taxon>
        <taxon>Chordata</taxon>
        <taxon>Craniata</taxon>
        <taxon>Vertebrata</taxon>
        <taxon>Euteleostomi</taxon>
        <taxon>Actinopterygii</taxon>
        <taxon>Neopterygii</taxon>
        <taxon>Teleostei</taxon>
        <taxon>Neoteleostei</taxon>
        <taxon>Acanthomorphata</taxon>
        <taxon>Eupercaria</taxon>
        <taxon>Sciaenidae</taxon>
        <taxon>Larimichthys</taxon>
    </lineage>
</organism>
<accession>A0ACD3Q6G5</accession>
<proteinExistence type="predicted"/>
<protein>
    <submittedName>
        <fullName evidence="1">Uncharacterized protein</fullName>
    </submittedName>
</protein>